<reference evidence="2 3" key="1">
    <citation type="submission" date="2020-07" db="EMBL/GenBank/DDBJ databases">
        <title>Sequencing the genomes of 1000 actinobacteria strains.</title>
        <authorList>
            <person name="Klenk H.-P."/>
        </authorList>
    </citation>
    <scope>NUCLEOTIDE SEQUENCE [LARGE SCALE GENOMIC DNA]</scope>
    <source>
        <strain evidence="2 3">DSM 15131</strain>
    </source>
</reference>
<proteinExistence type="predicted"/>
<keyword evidence="1" id="KW-0732">Signal</keyword>
<dbReference type="InterPro" id="IPR013783">
    <property type="entry name" value="Ig-like_fold"/>
</dbReference>
<evidence type="ECO:0000313" key="2">
    <source>
        <dbReference type="EMBL" id="NYI44492.1"/>
    </source>
</evidence>
<evidence type="ECO:0008006" key="4">
    <source>
        <dbReference type="Google" id="ProtNLM"/>
    </source>
</evidence>
<dbReference type="Gene3D" id="2.60.40.2700">
    <property type="match status" value="2"/>
</dbReference>
<name>A0A7Z0CN61_9ACTN</name>
<dbReference type="GO" id="GO:0005975">
    <property type="term" value="P:carbohydrate metabolic process"/>
    <property type="evidence" value="ECO:0007669"/>
    <property type="project" value="UniProtKB-ARBA"/>
</dbReference>
<dbReference type="EMBL" id="JACBZM010000001">
    <property type="protein sequence ID" value="NYI44492.1"/>
    <property type="molecule type" value="Genomic_DNA"/>
</dbReference>
<evidence type="ECO:0000256" key="1">
    <source>
        <dbReference type="SAM" id="SignalP"/>
    </source>
</evidence>
<gene>
    <name evidence="2" type="ORF">BJ993_001572</name>
</gene>
<accession>A0A7Z0CN61</accession>
<dbReference type="AlphaFoldDB" id="A0A7Z0CN61"/>
<dbReference type="Proteomes" id="UP000562045">
    <property type="component" value="Unassembled WGS sequence"/>
</dbReference>
<sequence length="384" mass="40263">MRRMIGAYVAGVVAVAGVAAPAAAEDEPPPQVRIVNAPPFIPIDAKPVLIGATLDQTPAGDPPVLYEWDLDGDGFDDGTNNAIIWNPAEHDLGTFTITVRATVNGITSTASTEILVIAAFKVGLGNPVAVAGRKSSIGATVSNYPLNSVLTFSWELDGDGDFDDIADPHDDLVEPIWATPGEYPIQVKVIHDQLADPVPVTASTIVKVIPPVTLTAASISGTLKAGSLLTATGATPTPSDAELTRSWLRDGTPIAGATGTTYKLTTADAGRRISVRVDAARDGWGDALPVSKTVNVAAACTVRPTFTGTARVGRTLTGSKGTWRQVGHTFSYRWLRDGKPITGATRTTYTTTRADRGHLITFQVTAKRSGFPTVTAKSAARRIS</sequence>
<dbReference type="Gene3D" id="2.60.40.10">
    <property type="entry name" value="Immunoglobulins"/>
    <property type="match status" value="1"/>
</dbReference>
<organism evidence="2 3">
    <name type="scientific">Nocardioides aromaticivorans</name>
    <dbReference type="NCBI Taxonomy" id="200618"/>
    <lineage>
        <taxon>Bacteria</taxon>
        <taxon>Bacillati</taxon>
        <taxon>Actinomycetota</taxon>
        <taxon>Actinomycetes</taxon>
        <taxon>Propionibacteriales</taxon>
        <taxon>Nocardioidaceae</taxon>
        <taxon>Nocardioides</taxon>
    </lineage>
</organism>
<comment type="caution">
    <text evidence="2">The sequence shown here is derived from an EMBL/GenBank/DDBJ whole genome shotgun (WGS) entry which is preliminary data.</text>
</comment>
<evidence type="ECO:0000313" key="3">
    <source>
        <dbReference type="Proteomes" id="UP000562045"/>
    </source>
</evidence>
<feature type="chain" id="PRO_5030586784" description="PKD domain-containing protein" evidence="1">
    <location>
        <begin position="25"/>
        <end position="384"/>
    </location>
</feature>
<feature type="signal peptide" evidence="1">
    <location>
        <begin position="1"/>
        <end position="24"/>
    </location>
</feature>
<protein>
    <recommendedName>
        <fullName evidence="4">PKD domain-containing protein</fullName>
    </recommendedName>
</protein>
<dbReference type="RefSeq" id="WP_179648332.1">
    <property type="nucleotide sequence ID" value="NZ_JACBZM010000001.1"/>
</dbReference>